<reference evidence="3 4" key="1">
    <citation type="submission" date="2012-04" db="EMBL/GenBank/DDBJ databases">
        <title>The Genome Sequence of Saprolegnia declina VS20.</title>
        <authorList>
            <consortium name="The Broad Institute Genome Sequencing Platform"/>
            <person name="Russ C."/>
            <person name="Nusbaum C."/>
            <person name="Tyler B."/>
            <person name="van West P."/>
            <person name="Dieguez-Uribeondo J."/>
            <person name="de Bruijn I."/>
            <person name="Tripathy S."/>
            <person name="Jiang R."/>
            <person name="Young S.K."/>
            <person name="Zeng Q."/>
            <person name="Gargeya S."/>
            <person name="Fitzgerald M."/>
            <person name="Haas B."/>
            <person name="Abouelleil A."/>
            <person name="Alvarado L."/>
            <person name="Arachchi H.M."/>
            <person name="Berlin A."/>
            <person name="Chapman S.B."/>
            <person name="Goldberg J."/>
            <person name="Griggs A."/>
            <person name="Gujja S."/>
            <person name="Hansen M."/>
            <person name="Howarth C."/>
            <person name="Imamovic A."/>
            <person name="Larimer J."/>
            <person name="McCowen C."/>
            <person name="Montmayeur A."/>
            <person name="Murphy C."/>
            <person name="Neiman D."/>
            <person name="Pearson M."/>
            <person name="Priest M."/>
            <person name="Roberts A."/>
            <person name="Saif S."/>
            <person name="Shea T."/>
            <person name="Sisk P."/>
            <person name="Sykes S."/>
            <person name="Wortman J."/>
            <person name="Nusbaum C."/>
            <person name="Birren B."/>
        </authorList>
    </citation>
    <scope>NUCLEOTIDE SEQUENCE [LARGE SCALE GENOMIC DNA]</scope>
    <source>
        <strain evidence="3 4">VS20</strain>
    </source>
</reference>
<organism evidence="3 4">
    <name type="scientific">Saprolegnia diclina (strain VS20)</name>
    <dbReference type="NCBI Taxonomy" id="1156394"/>
    <lineage>
        <taxon>Eukaryota</taxon>
        <taxon>Sar</taxon>
        <taxon>Stramenopiles</taxon>
        <taxon>Oomycota</taxon>
        <taxon>Saprolegniomycetes</taxon>
        <taxon>Saprolegniales</taxon>
        <taxon>Saprolegniaceae</taxon>
        <taxon>Saprolegnia</taxon>
    </lineage>
</organism>
<feature type="coiled-coil region" evidence="1">
    <location>
        <begin position="145"/>
        <end position="249"/>
    </location>
</feature>
<dbReference type="RefSeq" id="XP_008611146.1">
    <property type="nucleotide sequence ID" value="XM_008612924.1"/>
</dbReference>
<feature type="compositionally biased region" description="Low complexity" evidence="2">
    <location>
        <begin position="273"/>
        <end position="289"/>
    </location>
</feature>
<keyword evidence="4" id="KW-1185">Reference proteome</keyword>
<feature type="region of interest" description="Disordered" evidence="2">
    <location>
        <begin position="39"/>
        <end position="71"/>
    </location>
</feature>
<accession>T0QL09</accession>
<evidence type="ECO:0000256" key="1">
    <source>
        <dbReference type="SAM" id="Coils"/>
    </source>
</evidence>
<dbReference type="SUPFAM" id="SSF57997">
    <property type="entry name" value="Tropomyosin"/>
    <property type="match status" value="1"/>
</dbReference>
<feature type="compositionally biased region" description="Basic and acidic residues" evidence="2">
    <location>
        <begin position="60"/>
        <end position="71"/>
    </location>
</feature>
<protein>
    <submittedName>
        <fullName evidence="3">Uncharacterized protein</fullName>
    </submittedName>
</protein>
<keyword evidence="1" id="KW-0175">Coiled coil</keyword>
<evidence type="ECO:0000256" key="2">
    <source>
        <dbReference type="SAM" id="MobiDB-lite"/>
    </source>
</evidence>
<feature type="region of interest" description="Disordered" evidence="2">
    <location>
        <begin position="273"/>
        <end position="312"/>
    </location>
</feature>
<name>T0QL09_SAPDV</name>
<sequence>MTRTKHFDELQDLVARTAERRTLDDAAFATAYAKLLRAVRHRRRNSPTKPKTTAQASINDEPRPAKQLSDDELKDVVQRVLASGDAFMDSATAEMQHLKELQSLYFKEVSRWRDDNHDLDARAHGLQASLSTLQEDHSTAQDAVYDAQARKLQAAQSNLRDLSAQLTTLRSTIITEEDELARLTPAIDTALAAQQEHDRLSRDTETLRAKLRALQAEEAKRQRMHEKRLREATLELEAAQRACDSVRNELSRDQLALQDVSVAMKHVASSSAKLHASSSLPTTLSSSPSVQSHHAHFSRIPRQAKKANIKKR</sequence>
<feature type="compositionally biased region" description="Polar residues" evidence="2">
    <location>
        <begin position="47"/>
        <end position="58"/>
    </location>
</feature>
<feature type="compositionally biased region" description="Basic residues" evidence="2">
    <location>
        <begin position="293"/>
        <end position="312"/>
    </location>
</feature>
<dbReference type="AlphaFoldDB" id="T0QL09"/>
<dbReference type="GeneID" id="19947833"/>
<dbReference type="Proteomes" id="UP000030762">
    <property type="component" value="Unassembled WGS sequence"/>
</dbReference>
<gene>
    <name evidence="3" type="ORF">SDRG_07106</name>
</gene>
<proteinExistence type="predicted"/>
<evidence type="ECO:0000313" key="3">
    <source>
        <dbReference type="EMBL" id="EQC35396.1"/>
    </source>
</evidence>
<evidence type="ECO:0000313" key="4">
    <source>
        <dbReference type="Proteomes" id="UP000030762"/>
    </source>
</evidence>
<dbReference type="VEuPathDB" id="FungiDB:SDRG_07106"/>
<dbReference type="EMBL" id="JH767151">
    <property type="protein sequence ID" value="EQC35396.1"/>
    <property type="molecule type" value="Genomic_DNA"/>
</dbReference>
<dbReference type="InParanoid" id="T0QL09"/>